<evidence type="ECO:0000256" key="2">
    <source>
        <dbReference type="SAM" id="Phobius"/>
    </source>
</evidence>
<keyword evidence="4" id="KW-1185">Reference proteome</keyword>
<feature type="non-terminal residue" evidence="3">
    <location>
        <position position="262"/>
    </location>
</feature>
<reference evidence="3" key="1">
    <citation type="submission" date="2021-04" db="EMBL/GenBank/DDBJ databases">
        <authorList>
            <consortium name="Molecular Ecology Group"/>
        </authorList>
    </citation>
    <scope>NUCLEOTIDE SEQUENCE</scope>
</reference>
<protein>
    <submittedName>
        <fullName evidence="3">Uncharacterized protein</fullName>
    </submittedName>
</protein>
<dbReference type="Proteomes" id="UP000678393">
    <property type="component" value="Unassembled WGS sequence"/>
</dbReference>
<dbReference type="AlphaFoldDB" id="A0A8S3YGE5"/>
<keyword evidence="2" id="KW-0472">Membrane</keyword>
<keyword evidence="2" id="KW-0812">Transmembrane</keyword>
<evidence type="ECO:0000313" key="3">
    <source>
        <dbReference type="EMBL" id="CAG5115614.1"/>
    </source>
</evidence>
<dbReference type="OrthoDB" id="2129233at2759"/>
<keyword evidence="2" id="KW-1133">Transmembrane helix</keyword>
<feature type="region of interest" description="Disordered" evidence="1">
    <location>
        <begin position="87"/>
        <end position="106"/>
    </location>
</feature>
<evidence type="ECO:0000313" key="4">
    <source>
        <dbReference type="Proteomes" id="UP000678393"/>
    </source>
</evidence>
<accession>A0A8S3YGE5</accession>
<gene>
    <name evidence="3" type="ORF">CUNI_LOCUS1172</name>
</gene>
<comment type="caution">
    <text evidence="3">The sequence shown here is derived from an EMBL/GenBank/DDBJ whole genome shotgun (WGS) entry which is preliminary data.</text>
</comment>
<feature type="non-terminal residue" evidence="3">
    <location>
        <position position="1"/>
    </location>
</feature>
<sequence length="262" mass="30215">MPSHRVTPELVMALYATAYFIVTITVAVSSGIHVNPDDYFTDSNFTIFTYHLPEDADFNMTLDYMGFTDVPPDGDFNYNSYDIVGDKDKSHMTKTPKPTNRPREGDERDKIELFLEMVEEYEQNKDKCKPGTGYILGSGVIKQYGLNRFKSLAMIAVNRANFLTRIWKVVEKDVLHSEYLLYSQVRSIVESDPDIFAAGNCYDKDEFKNYHLFCPFAYRLEDGRINVKDLSLEYDYLGNTSEFFFSARQKAAHLDNFNFTKG</sequence>
<feature type="transmembrane region" description="Helical" evidence="2">
    <location>
        <begin position="12"/>
        <end position="34"/>
    </location>
</feature>
<name>A0A8S3YGE5_9EUPU</name>
<evidence type="ECO:0000256" key="1">
    <source>
        <dbReference type="SAM" id="MobiDB-lite"/>
    </source>
</evidence>
<dbReference type="Gene3D" id="3.30.450.20">
    <property type="entry name" value="PAS domain"/>
    <property type="match status" value="1"/>
</dbReference>
<proteinExistence type="predicted"/>
<organism evidence="3 4">
    <name type="scientific">Candidula unifasciata</name>
    <dbReference type="NCBI Taxonomy" id="100452"/>
    <lineage>
        <taxon>Eukaryota</taxon>
        <taxon>Metazoa</taxon>
        <taxon>Spiralia</taxon>
        <taxon>Lophotrochozoa</taxon>
        <taxon>Mollusca</taxon>
        <taxon>Gastropoda</taxon>
        <taxon>Heterobranchia</taxon>
        <taxon>Euthyneura</taxon>
        <taxon>Panpulmonata</taxon>
        <taxon>Eupulmonata</taxon>
        <taxon>Stylommatophora</taxon>
        <taxon>Helicina</taxon>
        <taxon>Helicoidea</taxon>
        <taxon>Geomitridae</taxon>
        <taxon>Candidula</taxon>
    </lineage>
</organism>
<dbReference type="EMBL" id="CAJHNH020000139">
    <property type="protein sequence ID" value="CAG5115614.1"/>
    <property type="molecule type" value="Genomic_DNA"/>
</dbReference>